<evidence type="ECO:0000256" key="5">
    <source>
        <dbReference type="ARBA" id="ARBA00023136"/>
    </source>
</evidence>
<evidence type="ECO:0000313" key="8">
    <source>
        <dbReference type="EMBL" id="MDN3564926.1"/>
    </source>
</evidence>
<evidence type="ECO:0000313" key="9">
    <source>
        <dbReference type="Proteomes" id="UP001529369"/>
    </source>
</evidence>
<keyword evidence="9" id="KW-1185">Reference proteome</keyword>
<gene>
    <name evidence="8" type="ORF">QWZ14_11190</name>
</gene>
<feature type="transmembrane region" description="Helical" evidence="6">
    <location>
        <begin position="41"/>
        <end position="63"/>
    </location>
</feature>
<feature type="domain" description="EamA" evidence="7">
    <location>
        <begin position="9"/>
        <end position="142"/>
    </location>
</feature>
<keyword evidence="5 6" id="KW-0472">Membrane</keyword>
<dbReference type="SUPFAM" id="SSF103481">
    <property type="entry name" value="Multidrug resistance efflux transporter EmrE"/>
    <property type="match status" value="2"/>
</dbReference>
<evidence type="ECO:0000256" key="2">
    <source>
        <dbReference type="ARBA" id="ARBA00009853"/>
    </source>
</evidence>
<reference evidence="9" key="1">
    <citation type="journal article" date="2019" name="Int. J. Syst. Evol. Microbiol.">
        <title>The Global Catalogue of Microorganisms (GCM) 10K type strain sequencing project: providing services to taxonomists for standard genome sequencing and annotation.</title>
        <authorList>
            <consortium name="The Broad Institute Genomics Platform"/>
            <consortium name="The Broad Institute Genome Sequencing Center for Infectious Disease"/>
            <person name="Wu L."/>
            <person name="Ma J."/>
        </authorList>
    </citation>
    <scope>NUCLEOTIDE SEQUENCE [LARGE SCALE GENOMIC DNA]</scope>
    <source>
        <strain evidence="9">CECT 7131</strain>
    </source>
</reference>
<feature type="transmembrane region" description="Helical" evidence="6">
    <location>
        <begin position="245"/>
        <end position="264"/>
    </location>
</feature>
<feature type="transmembrane region" description="Helical" evidence="6">
    <location>
        <begin position="270"/>
        <end position="287"/>
    </location>
</feature>
<protein>
    <submittedName>
        <fullName evidence="8">DMT family transporter</fullName>
    </submittedName>
</protein>
<comment type="subcellular location">
    <subcellularLocation>
        <location evidence="1">Membrane</location>
        <topology evidence="1">Multi-pass membrane protein</topology>
    </subcellularLocation>
</comment>
<dbReference type="PANTHER" id="PTHR22911">
    <property type="entry name" value="ACYL-MALONYL CONDENSING ENZYME-RELATED"/>
    <property type="match status" value="1"/>
</dbReference>
<evidence type="ECO:0000259" key="7">
    <source>
        <dbReference type="Pfam" id="PF00892"/>
    </source>
</evidence>
<dbReference type="InterPro" id="IPR037185">
    <property type="entry name" value="EmrE-like"/>
</dbReference>
<dbReference type="InterPro" id="IPR000620">
    <property type="entry name" value="EamA_dom"/>
</dbReference>
<comment type="similarity">
    <text evidence="2">Belongs to the drug/metabolite transporter (DMT) superfamily. 10 TMS drug/metabolite exporter (DME) (TC 2.A.7.3) family.</text>
</comment>
<dbReference type="EMBL" id="JAUFPN010000125">
    <property type="protein sequence ID" value="MDN3564926.1"/>
    <property type="molecule type" value="Genomic_DNA"/>
</dbReference>
<organism evidence="8 9">
    <name type="scientific">Paeniroseomonas aquatica</name>
    <dbReference type="NCBI Taxonomy" id="373043"/>
    <lineage>
        <taxon>Bacteria</taxon>
        <taxon>Pseudomonadati</taxon>
        <taxon>Pseudomonadota</taxon>
        <taxon>Alphaproteobacteria</taxon>
        <taxon>Acetobacterales</taxon>
        <taxon>Acetobacteraceae</taxon>
        <taxon>Paeniroseomonas</taxon>
    </lineage>
</organism>
<evidence type="ECO:0000256" key="1">
    <source>
        <dbReference type="ARBA" id="ARBA00004141"/>
    </source>
</evidence>
<feature type="transmembrane region" description="Helical" evidence="6">
    <location>
        <begin position="188"/>
        <end position="208"/>
    </location>
</feature>
<keyword evidence="4 6" id="KW-1133">Transmembrane helix</keyword>
<accession>A0ABT8A5L8</accession>
<dbReference type="RefSeq" id="WP_290316739.1">
    <property type="nucleotide sequence ID" value="NZ_JAUFPN010000125.1"/>
</dbReference>
<sequence length="307" mass="32191">MALRHNVRRGALCMLAAHALFTAMGVLVKDLSATIPVIELMVFRSVFALPVLLAILWRSGLGVGTLKTKRIGGHVLRAGTGIAAQSCGFFALTLLPLAEQTALGFTQPLFVTMLAIPLLGEKVGLHRWSAVVAGFCGVLIIAAGQGALGGVAGAPGLGIGTAVAQGLFSALTTLLVRQLSATESSTTITLWQSLLMGSFALVLLPFVWVTPTPLQLALLILMGLVGGAAQWLLTEAWASAQVSSLAPYSYSALLWSVLFGWVAFGDVPGVSMLAGGALIVAAGLYILHRELVRQRDKPRDKPEESQE</sequence>
<feature type="transmembrane region" description="Helical" evidence="6">
    <location>
        <begin position="214"/>
        <end position="233"/>
    </location>
</feature>
<evidence type="ECO:0000256" key="3">
    <source>
        <dbReference type="ARBA" id="ARBA00022692"/>
    </source>
</evidence>
<feature type="domain" description="EamA" evidence="7">
    <location>
        <begin position="157"/>
        <end position="284"/>
    </location>
</feature>
<dbReference type="Pfam" id="PF00892">
    <property type="entry name" value="EamA"/>
    <property type="match status" value="2"/>
</dbReference>
<keyword evidence="3 6" id="KW-0812">Transmembrane</keyword>
<feature type="transmembrane region" description="Helical" evidence="6">
    <location>
        <begin position="131"/>
        <end position="151"/>
    </location>
</feature>
<feature type="transmembrane region" description="Helical" evidence="6">
    <location>
        <begin position="101"/>
        <end position="119"/>
    </location>
</feature>
<dbReference type="PANTHER" id="PTHR22911:SF6">
    <property type="entry name" value="SOLUTE CARRIER FAMILY 35 MEMBER G1"/>
    <property type="match status" value="1"/>
</dbReference>
<proteinExistence type="inferred from homology"/>
<feature type="transmembrane region" description="Helical" evidence="6">
    <location>
        <begin position="157"/>
        <end position="176"/>
    </location>
</feature>
<evidence type="ECO:0000256" key="4">
    <source>
        <dbReference type="ARBA" id="ARBA00022989"/>
    </source>
</evidence>
<name>A0ABT8A5L8_9PROT</name>
<comment type="caution">
    <text evidence="8">The sequence shown here is derived from an EMBL/GenBank/DDBJ whole genome shotgun (WGS) entry which is preliminary data.</text>
</comment>
<dbReference type="Proteomes" id="UP001529369">
    <property type="component" value="Unassembled WGS sequence"/>
</dbReference>
<feature type="transmembrane region" description="Helical" evidence="6">
    <location>
        <begin position="75"/>
        <end position="95"/>
    </location>
</feature>
<evidence type="ECO:0000256" key="6">
    <source>
        <dbReference type="SAM" id="Phobius"/>
    </source>
</evidence>